<dbReference type="OrthoDB" id="2142040at2759"/>
<dbReference type="PANTHER" id="PTHR31649:SF1">
    <property type="entry name" value="FARNESOIC ACID O-METHYL TRANSFERASE DOMAIN-CONTAINING PROTEIN"/>
    <property type="match status" value="1"/>
</dbReference>
<dbReference type="EMBL" id="KZ301976">
    <property type="protein sequence ID" value="PFH52958.1"/>
    <property type="molecule type" value="Genomic_DNA"/>
</dbReference>
<dbReference type="Pfam" id="PF11901">
    <property type="entry name" value="DM9"/>
    <property type="match status" value="1"/>
</dbReference>
<evidence type="ECO:0000256" key="1">
    <source>
        <dbReference type="SAM" id="MobiDB-lite"/>
    </source>
</evidence>
<name>A0A2A9NS78_9AGAR</name>
<feature type="compositionally biased region" description="Polar residues" evidence="1">
    <location>
        <begin position="26"/>
        <end position="40"/>
    </location>
</feature>
<dbReference type="AlphaFoldDB" id="A0A2A9NS78"/>
<reference evidence="2 3" key="1">
    <citation type="submission" date="2014-02" db="EMBL/GenBank/DDBJ databases">
        <title>Transposable element dynamics among asymbiotic and ectomycorrhizal Amanita fungi.</title>
        <authorList>
            <consortium name="DOE Joint Genome Institute"/>
            <person name="Hess J."/>
            <person name="Skrede I."/>
            <person name="Wolfe B."/>
            <person name="LaButti K."/>
            <person name="Ohm R.A."/>
            <person name="Grigoriev I.V."/>
            <person name="Pringle A."/>
        </authorList>
    </citation>
    <scope>NUCLEOTIDE SEQUENCE [LARGE SCALE GENOMIC DNA]</scope>
    <source>
        <strain evidence="2 3">SKay4041</strain>
    </source>
</reference>
<keyword evidence="3" id="KW-1185">Reference proteome</keyword>
<evidence type="ECO:0000313" key="2">
    <source>
        <dbReference type="EMBL" id="PFH52958.1"/>
    </source>
</evidence>
<dbReference type="InterPro" id="IPR006616">
    <property type="entry name" value="DM9_repeat"/>
</dbReference>
<accession>A0A2A9NS78</accession>
<protein>
    <submittedName>
        <fullName evidence="2">Uncharacterized protein</fullName>
    </submittedName>
</protein>
<sequence length="170" mass="18290">MPPVPQVGNPPSLPNQPPASGHRIPLSTSSSTFPDPSQTGPAPCFDSDQSPMFIGSALFDKSVHPCKIGMHFPSHAVVAYGGQEHPHNGRYDLLPFVPEQMEFVRTSYGQIPPGRRPIEGGYEETGHKLYHAVGTVNGVRVPGKTAEHLGGCNIGYGGIEHVILENYEIL</sequence>
<feature type="region of interest" description="Disordered" evidence="1">
    <location>
        <begin position="1"/>
        <end position="47"/>
    </location>
</feature>
<gene>
    <name evidence="2" type="ORF">AMATHDRAFT_138897</name>
</gene>
<dbReference type="Proteomes" id="UP000242287">
    <property type="component" value="Unassembled WGS sequence"/>
</dbReference>
<dbReference type="STRING" id="703135.A0A2A9NS78"/>
<evidence type="ECO:0000313" key="3">
    <source>
        <dbReference type="Proteomes" id="UP000242287"/>
    </source>
</evidence>
<proteinExistence type="predicted"/>
<organism evidence="2 3">
    <name type="scientific">Amanita thiersii Skay4041</name>
    <dbReference type="NCBI Taxonomy" id="703135"/>
    <lineage>
        <taxon>Eukaryota</taxon>
        <taxon>Fungi</taxon>
        <taxon>Dikarya</taxon>
        <taxon>Basidiomycota</taxon>
        <taxon>Agaricomycotina</taxon>
        <taxon>Agaricomycetes</taxon>
        <taxon>Agaricomycetidae</taxon>
        <taxon>Agaricales</taxon>
        <taxon>Pluteineae</taxon>
        <taxon>Amanitaceae</taxon>
        <taxon>Amanita</taxon>
    </lineage>
</organism>
<dbReference type="PANTHER" id="PTHR31649">
    <property type="entry name" value="AGAP009604-PA"/>
    <property type="match status" value="1"/>
</dbReference>